<feature type="transmembrane region" description="Helical" evidence="8">
    <location>
        <begin position="141"/>
        <end position="162"/>
    </location>
</feature>
<keyword evidence="6 8" id="KW-1133">Transmembrane helix</keyword>
<evidence type="ECO:0000256" key="3">
    <source>
        <dbReference type="ARBA" id="ARBA00022448"/>
    </source>
</evidence>
<feature type="transmembrane region" description="Helical" evidence="8">
    <location>
        <begin position="318"/>
        <end position="336"/>
    </location>
</feature>
<gene>
    <name evidence="9" type="ORF">GLW07_15940</name>
</gene>
<organism evidence="9 10">
    <name type="scientific">Guptibacillus hwajinpoensis</name>
    <dbReference type="NCBI Taxonomy" id="208199"/>
    <lineage>
        <taxon>Bacteria</taxon>
        <taxon>Bacillati</taxon>
        <taxon>Bacillota</taxon>
        <taxon>Bacilli</taxon>
        <taxon>Bacillales</taxon>
        <taxon>Guptibacillaceae</taxon>
        <taxon>Guptibacillus</taxon>
    </lineage>
</organism>
<feature type="transmembrane region" description="Helical" evidence="8">
    <location>
        <begin position="348"/>
        <end position="371"/>
    </location>
</feature>
<evidence type="ECO:0000256" key="2">
    <source>
        <dbReference type="ARBA" id="ARBA00005658"/>
    </source>
</evidence>
<name>A0A845F232_9BACL</name>
<feature type="transmembrane region" description="Helical" evidence="8">
    <location>
        <begin position="88"/>
        <end position="110"/>
    </location>
</feature>
<accession>A0A845F232</accession>
<feature type="transmembrane region" description="Helical" evidence="8">
    <location>
        <begin position="442"/>
        <end position="465"/>
    </location>
</feature>
<evidence type="ECO:0000256" key="4">
    <source>
        <dbReference type="ARBA" id="ARBA00022475"/>
    </source>
</evidence>
<comment type="similarity">
    <text evidence="2">Belongs to the BCCT transporter (TC 2.A.15) family.</text>
</comment>
<dbReference type="InterPro" id="IPR000060">
    <property type="entry name" value="BCCT_transptr"/>
</dbReference>
<evidence type="ECO:0000256" key="8">
    <source>
        <dbReference type="SAM" id="Phobius"/>
    </source>
</evidence>
<feature type="transmembrane region" description="Helical" evidence="8">
    <location>
        <begin position="49"/>
        <end position="68"/>
    </location>
</feature>
<dbReference type="NCBIfam" id="TIGR00842">
    <property type="entry name" value="bcct"/>
    <property type="match status" value="1"/>
</dbReference>
<dbReference type="PANTHER" id="PTHR30047:SF7">
    <property type="entry name" value="HIGH-AFFINITY CHOLINE TRANSPORT PROTEIN"/>
    <property type="match status" value="1"/>
</dbReference>
<dbReference type="Proteomes" id="UP000447833">
    <property type="component" value="Unassembled WGS sequence"/>
</dbReference>
<keyword evidence="7 8" id="KW-0472">Membrane</keyword>
<comment type="caution">
    <text evidence="9">The sequence shown here is derived from an EMBL/GenBank/DDBJ whole genome shotgun (WGS) entry which is preliminary data.</text>
</comment>
<comment type="subcellular location">
    <subcellularLocation>
        <location evidence="1">Cell membrane</location>
        <topology evidence="1">Multi-pass membrane protein</topology>
    </subcellularLocation>
</comment>
<reference evidence="9 10" key="1">
    <citation type="submission" date="2019-11" db="EMBL/GenBank/DDBJ databases">
        <title>Genome sequences of 17 halophilic strains isolated from different environments.</title>
        <authorList>
            <person name="Furrow R.E."/>
        </authorList>
    </citation>
    <scope>NUCLEOTIDE SEQUENCE [LARGE SCALE GENOMIC DNA]</scope>
    <source>
        <strain evidence="9 10">22506_14_FS</strain>
    </source>
</reference>
<evidence type="ECO:0000256" key="5">
    <source>
        <dbReference type="ARBA" id="ARBA00022692"/>
    </source>
</evidence>
<dbReference type="Pfam" id="PF02028">
    <property type="entry name" value="BCCT"/>
    <property type="match status" value="1"/>
</dbReference>
<dbReference type="EMBL" id="WMEY01000005">
    <property type="protein sequence ID" value="MYL64850.1"/>
    <property type="molecule type" value="Genomic_DNA"/>
</dbReference>
<proteinExistence type="inferred from homology"/>
<feature type="transmembrane region" description="Helical" evidence="8">
    <location>
        <begin position="471"/>
        <end position="491"/>
    </location>
</feature>
<feature type="transmembrane region" description="Helical" evidence="8">
    <location>
        <begin position="191"/>
        <end position="213"/>
    </location>
</feature>
<feature type="transmembrane region" description="Helical" evidence="8">
    <location>
        <begin position="405"/>
        <end position="430"/>
    </location>
</feature>
<keyword evidence="3" id="KW-0813">Transport</keyword>
<protein>
    <submittedName>
        <fullName evidence="9">BCCT family transporter</fullName>
    </submittedName>
</protein>
<evidence type="ECO:0000256" key="1">
    <source>
        <dbReference type="ARBA" id="ARBA00004651"/>
    </source>
</evidence>
<evidence type="ECO:0000256" key="6">
    <source>
        <dbReference type="ARBA" id="ARBA00022989"/>
    </source>
</evidence>
<feature type="transmembrane region" description="Helical" evidence="8">
    <location>
        <begin position="257"/>
        <end position="283"/>
    </location>
</feature>
<dbReference type="GO" id="GO:0022857">
    <property type="term" value="F:transmembrane transporter activity"/>
    <property type="evidence" value="ECO:0007669"/>
    <property type="project" value="InterPro"/>
</dbReference>
<dbReference type="RefSeq" id="WP_160920256.1">
    <property type="nucleotide sequence ID" value="NZ_WMEY01000005.1"/>
</dbReference>
<sequence>MKEKKNQKGNSVFWISGLVIFVLVIWGALVPQSFSSVASSVYSFTTNAFGWFYLLAVIFFVLFCFYLAISKYGKIRLGDDEEKPEYPFFTWIGMLFSAGFGVGLVFWGVAEPMTHFANPPTGFGVEGETEQAAKLAMRYSFFHWGIHQWSVFTVVGLVMAYFQYRKGRRSLISETISSGSNANKKSSWKKVINILAVIATVMGVATSLGFGILQINGGLDYMYGLPQNALVQIAITAILFLLYMASSTTGLNKGIKYLSNLNLALALLLMLFILFLGPTVFILESFTLALGGYIQKFIEMSFFMTPYQGGSWVKEWTVFYWAWVIAWSPFIGAFVARVSKGRTIREMIFGVLIVPPFIAMVWIAVFGGAAFHLDLFQGTAIADAVNNDVTSALFVTLEQFPLTQVLSILSLFLICVFLVTSADSATFVLGMMTSDGDLNPSLFSKLVWGTLIAAITAVLIISSGLQGLQTASLVAALPFTVILLIMCVNLFKSLRKEVRVANRKREQTLLKKVAEATKEKKEHRQKQSS</sequence>
<evidence type="ECO:0000313" key="10">
    <source>
        <dbReference type="Proteomes" id="UP000447833"/>
    </source>
</evidence>
<dbReference type="GO" id="GO:0005886">
    <property type="term" value="C:plasma membrane"/>
    <property type="evidence" value="ECO:0007669"/>
    <property type="project" value="UniProtKB-SubCell"/>
</dbReference>
<dbReference type="AlphaFoldDB" id="A0A845F232"/>
<dbReference type="PANTHER" id="PTHR30047">
    <property type="entry name" value="HIGH-AFFINITY CHOLINE TRANSPORT PROTEIN-RELATED"/>
    <property type="match status" value="1"/>
</dbReference>
<feature type="transmembrane region" description="Helical" evidence="8">
    <location>
        <begin position="225"/>
        <end position="245"/>
    </location>
</feature>
<keyword evidence="4" id="KW-1003">Cell membrane</keyword>
<feature type="transmembrane region" description="Helical" evidence="8">
    <location>
        <begin position="12"/>
        <end position="29"/>
    </location>
</feature>
<evidence type="ECO:0000256" key="7">
    <source>
        <dbReference type="ARBA" id="ARBA00023136"/>
    </source>
</evidence>
<evidence type="ECO:0000313" key="9">
    <source>
        <dbReference type="EMBL" id="MYL64850.1"/>
    </source>
</evidence>
<keyword evidence="5 8" id="KW-0812">Transmembrane</keyword>